<feature type="binding site" evidence="11">
    <location>
        <position position="73"/>
    </location>
    <ligand>
        <name>substrate</name>
    </ligand>
</feature>
<dbReference type="InterPro" id="IPR008209">
    <property type="entry name" value="PEP_carboxykinase_GTP"/>
</dbReference>
<feature type="binding site" evidence="11">
    <location>
        <begin position="253"/>
        <end position="258"/>
    </location>
    <ligand>
        <name>GTP</name>
        <dbReference type="ChEBI" id="CHEBI:37565"/>
    </ligand>
</feature>
<dbReference type="UniPathway" id="UPA00138"/>
<organism evidence="14 15">
    <name type="scientific">Candidatus Ghiorseimicrobium undicola</name>
    <dbReference type="NCBI Taxonomy" id="1974746"/>
    <lineage>
        <taxon>Bacteria</taxon>
        <taxon>Pseudomonadati</taxon>
        <taxon>Candidatus Omnitrophota</taxon>
        <taxon>Candidatus Ghiorseimicrobium</taxon>
    </lineage>
</organism>
<dbReference type="GO" id="GO:0071333">
    <property type="term" value="P:cellular response to glucose stimulus"/>
    <property type="evidence" value="ECO:0007669"/>
    <property type="project" value="TreeGrafter"/>
</dbReference>
<comment type="similarity">
    <text evidence="2 11">Belongs to the phosphoenolpyruvate carboxykinase [GTP] family.</text>
</comment>
<evidence type="ECO:0000313" key="14">
    <source>
        <dbReference type="EMBL" id="PIQ88312.1"/>
    </source>
</evidence>
<keyword evidence="4 11" id="KW-0312">Gluconeogenesis</keyword>
<dbReference type="Gene3D" id="3.90.228.20">
    <property type="match status" value="1"/>
</dbReference>
<dbReference type="SUPFAM" id="SSF53795">
    <property type="entry name" value="PEP carboxykinase-like"/>
    <property type="match status" value="1"/>
</dbReference>
<feature type="binding site" evidence="11">
    <location>
        <position position="379"/>
    </location>
    <ligand>
        <name>GTP</name>
        <dbReference type="ChEBI" id="CHEBI:37565"/>
    </ligand>
</feature>
<evidence type="ECO:0000256" key="7">
    <source>
        <dbReference type="ARBA" id="ARBA00022793"/>
    </source>
</evidence>
<evidence type="ECO:0000256" key="10">
    <source>
        <dbReference type="ARBA" id="ARBA00023239"/>
    </source>
</evidence>
<dbReference type="GO" id="GO:0016301">
    <property type="term" value="F:kinase activity"/>
    <property type="evidence" value="ECO:0007669"/>
    <property type="project" value="UniProtKB-KW"/>
</dbReference>
<keyword evidence="14" id="KW-0808">Transferase</keyword>
<comment type="catalytic activity">
    <reaction evidence="11">
        <text>oxaloacetate + GTP = phosphoenolpyruvate + GDP + CO2</text>
        <dbReference type="Rhea" id="RHEA:10388"/>
        <dbReference type="ChEBI" id="CHEBI:16452"/>
        <dbReference type="ChEBI" id="CHEBI:16526"/>
        <dbReference type="ChEBI" id="CHEBI:37565"/>
        <dbReference type="ChEBI" id="CHEBI:58189"/>
        <dbReference type="ChEBI" id="CHEBI:58702"/>
        <dbReference type="EC" id="4.1.1.32"/>
    </reaction>
</comment>
<feature type="binding site" evidence="11">
    <location>
        <position position="252"/>
    </location>
    <ligand>
        <name>substrate</name>
    </ligand>
</feature>
<dbReference type="EMBL" id="PCWA01000109">
    <property type="protein sequence ID" value="PIQ88312.1"/>
    <property type="molecule type" value="Genomic_DNA"/>
</dbReference>
<dbReference type="InterPro" id="IPR018091">
    <property type="entry name" value="PEP_carboxykin_GTP_CS"/>
</dbReference>
<feature type="domain" description="Phosphoenolpyruvate carboxykinase GTP-utilising N-terminal" evidence="13">
    <location>
        <begin position="13"/>
        <end position="222"/>
    </location>
</feature>
<keyword evidence="6 11" id="KW-0547">Nucleotide-binding</keyword>
<feature type="active site" evidence="11">
    <location>
        <position position="254"/>
    </location>
</feature>
<dbReference type="Pfam" id="PF00821">
    <property type="entry name" value="PEPCK_GTP"/>
    <property type="match status" value="1"/>
</dbReference>
<dbReference type="GO" id="GO:0005525">
    <property type="term" value="F:GTP binding"/>
    <property type="evidence" value="ECO:0007669"/>
    <property type="project" value="UniProtKB-UniRule"/>
</dbReference>
<reference evidence="14 15" key="1">
    <citation type="submission" date="2017-09" db="EMBL/GenBank/DDBJ databases">
        <title>Depth-based differentiation of microbial function through sediment-hosted aquifers and enrichment of novel symbionts in the deep terrestrial subsurface.</title>
        <authorList>
            <person name="Probst A.J."/>
            <person name="Ladd B."/>
            <person name="Jarett J.K."/>
            <person name="Geller-Mcgrath D.E."/>
            <person name="Sieber C.M."/>
            <person name="Emerson J.B."/>
            <person name="Anantharaman K."/>
            <person name="Thomas B.C."/>
            <person name="Malmstrom R."/>
            <person name="Stieglmeier M."/>
            <person name="Klingl A."/>
            <person name="Woyke T."/>
            <person name="Ryan C.M."/>
            <person name="Banfield J.F."/>
        </authorList>
    </citation>
    <scope>NUCLEOTIDE SEQUENCE [LARGE SCALE GENOMIC DNA]</scope>
    <source>
        <strain evidence="14">CG11_big_fil_rev_8_21_14_0_20_42_13</strain>
    </source>
</reference>
<dbReference type="GO" id="GO:0033993">
    <property type="term" value="P:response to lipid"/>
    <property type="evidence" value="ECO:0007669"/>
    <property type="project" value="TreeGrafter"/>
</dbReference>
<keyword evidence="10 11" id="KW-0456">Lyase</keyword>
<dbReference type="Proteomes" id="UP000229641">
    <property type="component" value="Unassembled WGS sequence"/>
</dbReference>
<dbReference type="FunFam" id="3.40.449.10:FF:000005">
    <property type="entry name" value="Phosphoenolpyruvate carboxykinase [GTP]"/>
    <property type="match status" value="1"/>
</dbReference>
<dbReference type="GO" id="GO:0006094">
    <property type="term" value="P:gluconeogenesis"/>
    <property type="evidence" value="ECO:0007669"/>
    <property type="project" value="UniProtKB-UniRule"/>
</dbReference>
<evidence type="ECO:0000256" key="2">
    <source>
        <dbReference type="ARBA" id="ARBA00005796"/>
    </source>
</evidence>
<dbReference type="SUPFAM" id="SSF68923">
    <property type="entry name" value="PEP carboxykinase N-terminal domain"/>
    <property type="match status" value="1"/>
</dbReference>
<feature type="binding site" evidence="11">
    <location>
        <begin position="377"/>
        <end position="379"/>
    </location>
    <ligand>
        <name>substrate</name>
    </ligand>
</feature>
<evidence type="ECO:0000313" key="15">
    <source>
        <dbReference type="Proteomes" id="UP000229641"/>
    </source>
</evidence>
<evidence type="ECO:0000256" key="1">
    <source>
        <dbReference type="ARBA" id="ARBA00004742"/>
    </source>
</evidence>
<comment type="subcellular location">
    <subcellularLocation>
        <location evidence="11">Cytoplasm</location>
    </subcellularLocation>
</comment>
<evidence type="ECO:0000256" key="8">
    <source>
        <dbReference type="ARBA" id="ARBA00023134"/>
    </source>
</evidence>
<dbReference type="Gene3D" id="2.170.8.10">
    <property type="entry name" value="Phosphoenolpyruvate Carboxykinase, domain 2"/>
    <property type="match status" value="1"/>
</dbReference>
<dbReference type="GO" id="GO:0019543">
    <property type="term" value="P:propionate catabolic process"/>
    <property type="evidence" value="ECO:0007669"/>
    <property type="project" value="TreeGrafter"/>
</dbReference>
<dbReference type="GO" id="GO:0004613">
    <property type="term" value="F:phosphoenolpyruvate carboxykinase (GTP) activity"/>
    <property type="evidence" value="ECO:0007669"/>
    <property type="project" value="UniProtKB-UniRule"/>
</dbReference>
<dbReference type="NCBIfam" id="NF003253">
    <property type="entry name" value="PRK04210.1"/>
    <property type="match status" value="1"/>
</dbReference>
<feature type="binding site" evidence="11">
    <location>
        <position position="410"/>
    </location>
    <ligand>
        <name>GTP</name>
        <dbReference type="ChEBI" id="CHEBI:37565"/>
    </ligand>
</feature>
<dbReference type="PROSITE" id="PS00505">
    <property type="entry name" value="PEPCK_GTP"/>
    <property type="match status" value="1"/>
</dbReference>
<feature type="binding site" evidence="11">
    <location>
        <position position="281"/>
    </location>
    <ligand>
        <name>Mn(2+)</name>
        <dbReference type="ChEBI" id="CHEBI:29035"/>
    </ligand>
</feature>
<evidence type="ECO:0000256" key="3">
    <source>
        <dbReference type="ARBA" id="ARBA00011245"/>
    </source>
</evidence>
<accession>A0A2H0LV89</accession>
<keyword evidence="9 11" id="KW-0464">Manganese</keyword>
<feature type="binding site" evidence="11">
    <location>
        <begin position="503"/>
        <end position="506"/>
    </location>
    <ligand>
        <name>GTP</name>
        <dbReference type="ChEBI" id="CHEBI:37565"/>
    </ligand>
</feature>
<dbReference type="InterPro" id="IPR013035">
    <property type="entry name" value="PEP_carboxykinase_C"/>
</dbReference>
<comment type="pathway">
    <text evidence="1 11">Carbohydrate biosynthesis; gluconeogenesis.</text>
</comment>
<dbReference type="CDD" id="cd00819">
    <property type="entry name" value="PEPCK_GTP"/>
    <property type="match status" value="1"/>
</dbReference>
<keyword evidence="7 11" id="KW-0210">Decarboxylase</keyword>
<dbReference type="GO" id="GO:0005829">
    <property type="term" value="C:cytosol"/>
    <property type="evidence" value="ECO:0007669"/>
    <property type="project" value="TreeGrafter"/>
</dbReference>
<comment type="function">
    <text evidence="11">Catalyzes the conversion of oxaloacetate (OAA) to phosphoenolpyruvate (PEP), the rate-limiting step in the metabolic pathway that produces glucose from lactate and other precursors derived from the citric acid cycle.</text>
</comment>
<dbReference type="Pfam" id="PF17297">
    <property type="entry name" value="PEPCK_N"/>
    <property type="match status" value="1"/>
</dbReference>
<comment type="subunit">
    <text evidence="3 11">Monomer.</text>
</comment>
<comment type="caution">
    <text evidence="14">The sequence shown here is derived from an EMBL/GenBank/DDBJ whole genome shotgun (WGS) entry which is preliminary data.</text>
</comment>
<keyword evidence="8 11" id="KW-0342">GTP-binding</keyword>
<protein>
    <recommendedName>
        <fullName evidence="11">Phosphoenolpyruvate carboxykinase [GTP]</fullName>
        <shortName evidence="11">PEP carboxykinase</shortName>
        <shortName evidence="11">PEPCK</shortName>
        <ecNumber evidence="11">4.1.1.32</ecNumber>
    </recommendedName>
    <alternativeName>
        <fullName evidence="11">GTP-dependent phosphoenolpyruvate carboxykinase</fullName>
        <shortName evidence="11">GTP-PEPCK</shortName>
    </alternativeName>
</protein>
<dbReference type="InterPro" id="IPR035078">
    <property type="entry name" value="PEP_carboxykinase_GTP_N"/>
</dbReference>
<dbReference type="GO" id="GO:0030145">
    <property type="term" value="F:manganese ion binding"/>
    <property type="evidence" value="ECO:0007669"/>
    <property type="project" value="UniProtKB-UniRule"/>
</dbReference>
<dbReference type="PANTHER" id="PTHR11561">
    <property type="entry name" value="PHOSPHOENOLPYRUVATE CARBOXYKINASE"/>
    <property type="match status" value="1"/>
</dbReference>
<dbReference type="PANTHER" id="PTHR11561:SF0">
    <property type="entry name" value="PHOSPHOENOLPYRUVATE CARBOXYKINASE [GTP]-RELATED"/>
    <property type="match status" value="1"/>
</dbReference>
<proteinExistence type="inferred from homology"/>
<evidence type="ECO:0000259" key="13">
    <source>
        <dbReference type="Pfam" id="PF17297"/>
    </source>
</evidence>
<evidence type="ECO:0000256" key="5">
    <source>
        <dbReference type="ARBA" id="ARBA00022723"/>
    </source>
</evidence>
<dbReference type="PIRSF" id="PIRSF001348">
    <property type="entry name" value="PEP_carboxykinase_GTP"/>
    <property type="match status" value="1"/>
</dbReference>
<evidence type="ECO:0000256" key="6">
    <source>
        <dbReference type="ARBA" id="ARBA00022741"/>
    </source>
</evidence>
<dbReference type="AlphaFoldDB" id="A0A2H0LV89"/>
<evidence type="ECO:0000256" key="4">
    <source>
        <dbReference type="ARBA" id="ARBA00022432"/>
    </source>
</evidence>
<dbReference type="Gene3D" id="3.40.449.10">
    <property type="entry name" value="Phosphoenolpyruvate Carboxykinase, domain 1"/>
    <property type="match status" value="1"/>
</dbReference>
<evidence type="ECO:0000259" key="12">
    <source>
        <dbReference type="Pfam" id="PF00821"/>
    </source>
</evidence>
<feature type="binding site" evidence="11">
    <location>
        <position position="230"/>
    </location>
    <ligand>
        <name>Mn(2+)</name>
        <dbReference type="ChEBI" id="CHEBI:29035"/>
    </ligand>
</feature>
<dbReference type="GO" id="GO:0006107">
    <property type="term" value="P:oxaloacetate metabolic process"/>
    <property type="evidence" value="ECO:0007669"/>
    <property type="project" value="TreeGrafter"/>
</dbReference>
<dbReference type="HAMAP" id="MF_00452">
    <property type="entry name" value="PEPCK_GTP"/>
    <property type="match status" value="1"/>
</dbReference>
<comment type="cofactor">
    <cofactor evidence="11">
        <name>Mn(2+)</name>
        <dbReference type="ChEBI" id="CHEBI:29035"/>
    </cofactor>
    <text evidence="11">Binds 1 Mn(2+) ion per subunit.</text>
</comment>
<feature type="domain" description="Phosphoenolpyruvate carboxykinase C-terminal P-loop" evidence="12">
    <location>
        <begin position="226"/>
        <end position="590"/>
    </location>
</feature>
<evidence type="ECO:0000256" key="11">
    <source>
        <dbReference type="HAMAP-Rule" id="MF_00452"/>
    </source>
</evidence>
<dbReference type="GO" id="GO:0042594">
    <property type="term" value="P:response to starvation"/>
    <property type="evidence" value="ECO:0007669"/>
    <property type="project" value="TreeGrafter"/>
</dbReference>
<keyword evidence="11" id="KW-0963">Cytoplasm</keyword>
<keyword evidence="14" id="KW-0418">Kinase</keyword>
<dbReference type="InterPro" id="IPR008210">
    <property type="entry name" value="PEP_carboxykinase_N"/>
</dbReference>
<keyword evidence="5 11" id="KW-0479">Metal-binding</keyword>
<gene>
    <name evidence="11" type="primary">pckG</name>
    <name evidence="14" type="ORF">COV72_08375</name>
</gene>
<dbReference type="GO" id="GO:0046327">
    <property type="term" value="P:glycerol biosynthetic process from pyruvate"/>
    <property type="evidence" value="ECO:0007669"/>
    <property type="project" value="TreeGrafter"/>
</dbReference>
<dbReference type="EC" id="4.1.1.32" evidence="11"/>
<feature type="binding site" evidence="11">
    <location>
        <position position="210"/>
    </location>
    <ligand>
        <name>Mn(2+)</name>
        <dbReference type="ChEBI" id="CHEBI:29035"/>
    </ligand>
</feature>
<sequence>MKKYPTHNKKLINWVDKMTRLCEPQDIVWIDGSEEQKLRLQEESVLSGELIRLNQKKLPGCFLHRTSIDDVARTEHLTFICTKRKRTAGPTSNWMPPKLAYKKAEAIFKGSMRWRTMYVIPFSMGPVGSEFSKIGVELTDSRYVVLNMLIMTRVGEAVLRHLEDKDDFTKCLHSKADLDINKRMILHFPEDNTIWSVGSGYGGNVLLGKKCLSLRIASVIARREMWLAEHMLIMGIEEPNGHIEYIAAAFPSACGKTNLAMLIPPQGLRRKGYRIWTVGDDIAWMRIDSDGALWAINPESGFFGVAPGTNSRTNPNMVETIKKDTIFTNVLLKPDGTVWWEGADGEIPAEGIDWQGRPWRPGMFDASGRPILGAHPNSRFTTPIENCPSVSFRLEQHHGVPISAIVFGGRRQHLAPLVYESFNWQHGVFLGATMASERTAAQVGKLGEVRRDPMAMFPFCGYNMAEYFKHWLKMGKNMPKAPKIFHVNWFRIDENGKFLWPGFGENLRVLEWILDRCNNKISAVQTPVGYIPKISDIDITGLKLSKNSLQKLFEIHKKDWMVELESIKTFFKKFKNSLPRELWQEYKALYSRIKNYKG</sequence>
<evidence type="ECO:0000256" key="9">
    <source>
        <dbReference type="ARBA" id="ARBA00023211"/>
    </source>
</evidence>
<dbReference type="InterPro" id="IPR035077">
    <property type="entry name" value="PEP_carboxykinase_GTP_C"/>
</dbReference>
<name>A0A2H0LV89_9BACT</name>
<feature type="binding site" evidence="11">
    <location>
        <begin position="201"/>
        <end position="203"/>
    </location>
    <ligand>
        <name>substrate</name>
    </ligand>
</feature>
<keyword evidence="14" id="KW-0670">Pyruvate</keyword>